<comment type="caution">
    <text evidence="10">The sequence shown here is derived from an EMBL/GenBank/DDBJ whole genome shotgun (WGS) entry which is preliminary data.</text>
</comment>
<dbReference type="InterPro" id="IPR034466">
    <property type="entry name" value="Methyltransferase_Class_B"/>
</dbReference>
<keyword evidence="4" id="KW-0949">S-adenosyl-L-methionine</keyword>
<dbReference type="PROSITE" id="PS51918">
    <property type="entry name" value="RADICAL_SAM"/>
    <property type="match status" value="1"/>
</dbReference>
<dbReference type="SFLD" id="SFLDG01123">
    <property type="entry name" value="methyltransferase_(Class_B)"/>
    <property type="match status" value="1"/>
</dbReference>
<evidence type="ECO:0000256" key="2">
    <source>
        <dbReference type="ARBA" id="ARBA00022603"/>
    </source>
</evidence>
<dbReference type="GO" id="GO:0051539">
    <property type="term" value="F:4 iron, 4 sulfur cluster binding"/>
    <property type="evidence" value="ECO:0007669"/>
    <property type="project" value="UniProtKB-KW"/>
</dbReference>
<dbReference type="GO" id="GO:0031419">
    <property type="term" value="F:cobalamin binding"/>
    <property type="evidence" value="ECO:0007669"/>
    <property type="project" value="InterPro"/>
</dbReference>
<dbReference type="GO" id="GO:0046872">
    <property type="term" value="F:metal ion binding"/>
    <property type="evidence" value="ECO:0007669"/>
    <property type="project" value="UniProtKB-KW"/>
</dbReference>
<keyword evidence="3" id="KW-0808">Transferase</keyword>
<dbReference type="InterPro" id="IPR051198">
    <property type="entry name" value="BchE-like"/>
</dbReference>
<sequence length="474" mass="53924">MKGPFAAKLKMKILLIHPPSKFLLKEKLGIIAIPLGLAYLASPLEKDGHTVKIVDSPSLGYEFDDVKEEIKKFAPEVVGITATTSNIYNAYNVAQLAKGIDPRIKVIIGGPHVTFTAKQTLTECPFIDIVVRGEGEVTFRELVNKLQFFGEDFSLLKQIKGITFKIKDTIIETEDRPFIKNLDEIPFPAYHLLPMERYKVRNKRFGNIITSRGCPFSCIFCSSSQLFGKIWRARSPENVIKEIKLLKEKYNVTEIEFLDDTFTLNRKRAEKICDLLIKEKLKISWACSSRVDTIDKGLIEKLKMAGCHTIYVGVESGSQEILNIINKGITLSQAEKTINLIKKVKLNSFASFIIGIPGETAKTIKNTINFAKKLSPSFVQFTICTPYPGTKLFEMAKEKGWLLTKDWSKYTILDQVMKLPGQVATNLNKWLLRAYLSFYLRPKFLIEQIKRKSFFLFLFRKISETVFEYLGAKG</sequence>
<dbReference type="Gene3D" id="3.40.50.280">
    <property type="entry name" value="Cobalamin-binding domain"/>
    <property type="match status" value="1"/>
</dbReference>
<dbReference type="PANTHER" id="PTHR43409:SF7">
    <property type="entry name" value="BLL1977 PROTEIN"/>
    <property type="match status" value="1"/>
</dbReference>
<reference evidence="10" key="1">
    <citation type="journal article" date="2020" name="mSystems">
        <title>Genome- and Community-Level Interaction Insights into Carbon Utilization and Element Cycling Functions of Hydrothermarchaeota in Hydrothermal Sediment.</title>
        <authorList>
            <person name="Zhou Z."/>
            <person name="Liu Y."/>
            <person name="Xu W."/>
            <person name="Pan J."/>
            <person name="Luo Z.H."/>
            <person name="Li M."/>
        </authorList>
    </citation>
    <scope>NUCLEOTIDE SEQUENCE [LARGE SCALE GENOMIC DNA]</scope>
    <source>
        <strain evidence="10">HyVt-92</strain>
    </source>
</reference>
<proteinExistence type="predicted"/>
<evidence type="ECO:0000313" key="10">
    <source>
        <dbReference type="EMBL" id="HHF98212.1"/>
    </source>
</evidence>
<feature type="domain" description="B12-binding" evidence="8">
    <location>
        <begin position="19"/>
        <end position="153"/>
    </location>
</feature>
<protein>
    <submittedName>
        <fullName evidence="10">Radical SAM protein</fullName>
    </submittedName>
</protein>
<dbReference type="SUPFAM" id="SSF102114">
    <property type="entry name" value="Radical SAM enzymes"/>
    <property type="match status" value="1"/>
</dbReference>
<keyword evidence="2" id="KW-0489">Methyltransferase</keyword>
<dbReference type="CDD" id="cd01335">
    <property type="entry name" value="Radical_SAM"/>
    <property type="match status" value="1"/>
</dbReference>
<feature type="domain" description="Radical SAM core" evidence="9">
    <location>
        <begin position="200"/>
        <end position="414"/>
    </location>
</feature>
<evidence type="ECO:0000256" key="4">
    <source>
        <dbReference type="ARBA" id="ARBA00022691"/>
    </source>
</evidence>
<keyword evidence="6" id="KW-0408">Iron</keyword>
<evidence type="ECO:0000256" key="3">
    <source>
        <dbReference type="ARBA" id="ARBA00022679"/>
    </source>
</evidence>
<evidence type="ECO:0000256" key="7">
    <source>
        <dbReference type="ARBA" id="ARBA00023014"/>
    </source>
</evidence>
<dbReference type="GO" id="GO:0003824">
    <property type="term" value="F:catalytic activity"/>
    <property type="evidence" value="ECO:0007669"/>
    <property type="project" value="InterPro"/>
</dbReference>
<dbReference type="Pfam" id="PF02310">
    <property type="entry name" value="B12-binding"/>
    <property type="match status" value="1"/>
</dbReference>
<gene>
    <name evidence="10" type="ORF">ENL39_01840</name>
</gene>
<dbReference type="InterPro" id="IPR006638">
    <property type="entry name" value="Elp3/MiaA/NifB-like_rSAM"/>
</dbReference>
<keyword evidence="5" id="KW-0479">Metal-binding</keyword>
<evidence type="ECO:0000259" key="8">
    <source>
        <dbReference type="PROSITE" id="PS51332"/>
    </source>
</evidence>
<evidence type="ECO:0000256" key="6">
    <source>
        <dbReference type="ARBA" id="ARBA00023004"/>
    </source>
</evidence>
<name>A0A7V5I0H8_UNCAE</name>
<accession>A0A7V5I0H8</accession>
<organism evidence="10">
    <name type="scientific">Aerophobetes bacterium</name>
    <dbReference type="NCBI Taxonomy" id="2030807"/>
    <lineage>
        <taxon>Bacteria</taxon>
        <taxon>Candidatus Aerophobota</taxon>
    </lineage>
</organism>
<dbReference type="SMART" id="SM00729">
    <property type="entry name" value="Elp3"/>
    <property type="match status" value="1"/>
</dbReference>
<dbReference type="AlphaFoldDB" id="A0A7V5I0H8"/>
<dbReference type="Proteomes" id="UP000886070">
    <property type="component" value="Unassembled WGS sequence"/>
</dbReference>
<evidence type="ECO:0000256" key="1">
    <source>
        <dbReference type="ARBA" id="ARBA00001966"/>
    </source>
</evidence>
<dbReference type="PANTHER" id="PTHR43409">
    <property type="entry name" value="ANAEROBIC MAGNESIUM-PROTOPORPHYRIN IX MONOMETHYL ESTER CYCLASE-RELATED"/>
    <property type="match status" value="1"/>
</dbReference>
<dbReference type="PROSITE" id="PS51332">
    <property type="entry name" value="B12_BINDING"/>
    <property type="match status" value="1"/>
</dbReference>
<dbReference type="InterPro" id="IPR023404">
    <property type="entry name" value="rSAM_horseshoe"/>
</dbReference>
<dbReference type="SFLD" id="SFLDS00029">
    <property type="entry name" value="Radical_SAM"/>
    <property type="match status" value="1"/>
</dbReference>
<dbReference type="InterPro" id="IPR006158">
    <property type="entry name" value="Cobalamin-bd"/>
</dbReference>
<comment type="cofactor">
    <cofactor evidence="1">
        <name>[4Fe-4S] cluster</name>
        <dbReference type="ChEBI" id="CHEBI:49883"/>
    </cofactor>
</comment>
<dbReference type="Gene3D" id="3.80.30.20">
    <property type="entry name" value="tm_1862 like domain"/>
    <property type="match status" value="1"/>
</dbReference>
<evidence type="ECO:0000256" key="5">
    <source>
        <dbReference type="ARBA" id="ARBA00022723"/>
    </source>
</evidence>
<dbReference type="Pfam" id="PF04055">
    <property type="entry name" value="Radical_SAM"/>
    <property type="match status" value="1"/>
</dbReference>
<evidence type="ECO:0000259" key="9">
    <source>
        <dbReference type="PROSITE" id="PS51918"/>
    </source>
</evidence>
<dbReference type="InterPro" id="IPR058240">
    <property type="entry name" value="rSAM_sf"/>
</dbReference>
<dbReference type="SFLD" id="SFLDG01082">
    <property type="entry name" value="B12-binding_domain_containing"/>
    <property type="match status" value="1"/>
</dbReference>
<keyword evidence="7" id="KW-0411">Iron-sulfur</keyword>
<dbReference type="InterPro" id="IPR007197">
    <property type="entry name" value="rSAM"/>
</dbReference>
<dbReference type="CDD" id="cd02068">
    <property type="entry name" value="radical_SAM_B12_BD"/>
    <property type="match status" value="1"/>
</dbReference>
<dbReference type="EMBL" id="DRTT01000055">
    <property type="protein sequence ID" value="HHF98212.1"/>
    <property type="molecule type" value="Genomic_DNA"/>
</dbReference>